<dbReference type="AlphaFoldDB" id="A0A8S1RQ46"/>
<comment type="caution">
    <text evidence="1">The sequence shown here is derived from an EMBL/GenBank/DDBJ whole genome shotgun (WGS) entry which is preliminary data.</text>
</comment>
<dbReference type="EMBL" id="CAJJDN010000268">
    <property type="protein sequence ID" value="CAD8130186.1"/>
    <property type="molecule type" value="Genomic_DNA"/>
</dbReference>
<reference evidence="1" key="1">
    <citation type="submission" date="2021-01" db="EMBL/GenBank/DDBJ databases">
        <authorList>
            <consortium name="Genoscope - CEA"/>
            <person name="William W."/>
        </authorList>
    </citation>
    <scope>NUCLEOTIDE SEQUENCE</scope>
</reference>
<gene>
    <name evidence="1" type="ORF">PSON_ATCC_30995.1.T2680012</name>
</gene>
<organism evidence="1 2">
    <name type="scientific">Paramecium sonneborni</name>
    <dbReference type="NCBI Taxonomy" id="65129"/>
    <lineage>
        <taxon>Eukaryota</taxon>
        <taxon>Sar</taxon>
        <taxon>Alveolata</taxon>
        <taxon>Ciliophora</taxon>
        <taxon>Intramacronucleata</taxon>
        <taxon>Oligohymenophorea</taxon>
        <taxon>Peniculida</taxon>
        <taxon>Parameciidae</taxon>
        <taxon>Paramecium</taxon>
    </lineage>
</organism>
<evidence type="ECO:0000313" key="2">
    <source>
        <dbReference type="Proteomes" id="UP000692954"/>
    </source>
</evidence>
<proteinExistence type="predicted"/>
<accession>A0A8S1RQ46</accession>
<evidence type="ECO:0000313" key="1">
    <source>
        <dbReference type="EMBL" id="CAD8130186.1"/>
    </source>
</evidence>
<name>A0A8S1RQ46_9CILI</name>
<dbReference type="Proteomes" id="UP000692954">
    <property type="component" value="Unassembled WGS sequence"/>
</dbReference>
<keyword evidence="2" id="KW-1185">Reference proteome</keyword>
<sequence length="87" mass="10814">MKKKIKQKLFEIQQKMKYEEFKRKTDKLMNQLDNNLKKINLWQVKYLNDFINQKQQTLNTSMQIIESHNQNVYTNYQQQMKKIQDQN</sequence>
<protein>
    <submittedName>
        <fullName evidence="1">Uncharacterized protein</fullName>
    </submittedName>
</protein>